<dbReference type="Gene3D" id="3.30.200.20">
    <property type="entry name" value="Phosphorylase Kinase, domain 1"/>
    <property type="match status" value="1"/>
</dbReference>
<dbReference type="Ensembl" id="ENSOMET00000006670.1">
    <property type="protein sequence ID" value="ENSOMEP00000025627.1"/>
    <property type="gene ID" value="ENSOMEG00000006986.1"/>
</dbReference>
<feature type="region of interest" description="Disordered" evidence="6">
    <location>
        <begin position="331"/>
        <end position="355"/>
    </location>
</feature>
<dbReference type="PROSITE" id="PS00108">
    <property type="entry name" value="PROTEIN_KINASE_ST"/>
    <property type="match status" value="1"/>
</dbReference>
<dbReference type="GO" id="GO:0045944">
    <property type="term" value="P:positive regulation of transcription by RNA polymerase II"/>
    <property type="evidence" value="ECO:0007669"/>
    <property type="project" value="TreeGrafter"/>
</dbReference>
<dbReference type="GO" id="GO:0003714">
    <property type="term" value="F:transcription corepressor activity"/>
    <property type="evidence" value="ECO:0007669"/>
    <property type="project" value="TreeGrafter"/>
</dbReference>
<evidence type="ECO:0000256" key="4">
    <source>
        <dbReference type="ARBA" id="ARBA00022777"/>
    </source>
</evidence>
<dbReference type="GO" id="GO:0004713">
    <property type="term" value="F:protein tyrosine kinase activity"/>
    <property type="evidence" value="ECO:0007669"/>
    <property type="project" value="TreeGrafter"/>
</dbReference>
<feature type="compositionally biased region" description="Polar residues" evidence="6">
    <location>
        <begin position="333"/>
        <end position="347"/>
    </location>
</feature>
<dbReference type="GO" id="GO:0003713">
    <property type="term" value="F:transcription coactivator activity"/>
    <property type="evidence" value="ECO:0007669"/>
    <property type="project" value="TreeGrafter"/>
</dbReference>
<dbReference type="GO" id="GO:0042771">
    <property type="term" value="P:intrinsic apoptotic signaling pathway in response to DNA damage by p53 class mediator"/>
    <property type="evidence" value="ECO:0007669"/>
    <property type="project" value="TreeGrafter"/>
</dbReference>
<feature type="domain" description="Protein kinase" evidence="7">
    <location>
        <begin position="27"/>
        <end position="309"/>
    </location>
</feature>
<evidence type="ECO:0000313" key="8">
    <source>
        <dbReference type="Ensembl" id="ENSOMEP00000025627.1"/>
    </source>
</evidence>
<protein>
    <recommendedName>
        <fullName evidence="7">Protein kinase domain-containing protein</fullName>
    </recommendedName>
</protein>
<evidence type="ECO:0000259" key="7">
    <source>
        <dbReference type="PROSITE" id="PS50011"/>
    </source>
</evidence>
<dbReference type="InterPro" id="IPR000719">
    <property type="entry name" value="Prot_kinase_dom"/>
</dbReference>
<reference evidence="8" key="2">
    <citation type="submission" date="2025-09" db="UniProtKB">
        <authorList>
            <consortium name="Ensembl"/>
        </authorList>
    </citation>
    <scope>IDENTIFICATION</scope>
</reference>
<dbReference type="SUPFAM" id="SSF56112">
    <property type="entry name" value="Protein kinase-like (PK-like)"/>
    <property type="match status" value="1"/>
</dbReference>
<evidence type="ECO:0000256" key="5">
    <source>
        <dbReference type="ARBA" id="ARBA00022840"/>
    </source>
</evidence>
<dbReference type="GO" id="GO:0005524">
    <property type="term" value="F:ATP binding"/>
    <property type="evidence" value="ECO:0007669"/>
    <property type="project" value="UniProtKB-KW"/>
</dbReference>
<dbReference type="InterPro" id="IPR011009">
    <property type="entry name" value="Kinase-like_dom_sf"/>
</dbReference>
<organism evidence="8 9">
    <name type="scientific">Oryzias melastigma</name>
    <name type="common">Marine medaka</name>
    <dbReference type="NCBI Taxonomy" id="30732"/>
    <lineage>
        <taxon>Eukaryota</taxon>
        <taxon>Metazoa</taxon>
        <taxon>Chordata</taxon>
        <taxon>Craniata</taxon>
        <taxon>Vertebrata</taxon>
        <taxon>Euteleostomi</taxon>
        <taxon>Actinopterygii</taxon>
        <taxon>Neopterygii</taxon>
        <taxon>Teleostei</taxon>
        <taxon>Neoteleostei</taxon>
        <taxon>Acanthomorphata</taxon>
        <taxon>Ovalentaria</taxon>
        <taxon>Atherinomorphae</taxon>
        <taxon>Beloniformes</taxon>
        <taxon>Adrianichthyidae</taxon>
        <taxon>Oryziinae</taxon>
        <taxon>Oryzias</taxon>
    </lineage>
</organism>
<name>A0A3B3D628_ORYME</name>
<keyword evidence="1" id="KW-0723">Serine/threonine-protein kinase</keyword>
<keyword evidence="9" id="KW-1185">Reference proteome</keyword>
<dbReference type="GO" id="GO:0007224">
    <property type="term" value="P:smoothened signaling pathway"/>
    <property type="evidence" value="ECO:0007669"/>
    <property type="project" value="TreeGrafter"/>
</dbReference>
<dbReference type="Gene3D" id="1.10.510.10">
    <property type="entry name" value="Transferase(Phosphotransferase) domain 1"/>
    <property type="match status" value="1"/>
</dbReference>
<evidence type="ECO:0000256" key="1">
    <source>
        <dbReference type="ARBA" id="ARBA00022527"/>
    </source>
</evidence>
<dbReference type="GeneTree" id="ENSGT00940000155356"/>
<proteinExistence type="predicted"/>
<keyword evidence="2" id="KW-0808">Transferase</keyword>
<dbReference type="AlphaFoldDB" id="A0A3B3D628"/>
<keyword evidence="4" id="KW-0418">Kinase</keyword>
<dbReference type="Pfam" id="PF00069">
    <property type="entry name" value="Pkinase"/>
    <property type="match status" value="1"/>
</dbReference>
<dbReference type="GO" id="GO:0016605">
    <property type="term" value="C:PML body"/>
    <property type="evidence" value="ECO:0007669"/>
    <property type="project" value="TreeGrafter"/>
</dbReference>
<evidence type="ECO:0000313" key="9">
    <source>
        <dbReference type="Proteomes" id="UP000261560"/>
    </source>
</evidence>
<evidence type="ECO:0000256" key="2">
    <source>
        <dbReference type="ARBA" id="ARBA00022679"/>
    </source>
</evidence>
<dbReference type="InterPro" id="IPR050494">
    <property type="entry name" value="Ser_Thr_dual-spec_kinase"/>
</dbReference>
<sequence length="355" mass="40501">MSNQGNMTSEPYDVQTGFILVGYRGLYRVGEFKGQGGYGKVAKCTKIGSQDSFAIKILTDVTSGQEEFEAMKLIQDLDPDKNNLLKLHECFPFKNVFCLVYEVLEETVYNISYEYFWDLHDIRPLVRDMCQALGALKSINVAHCDLKSDNIMLVDKESFRFKLIDFGLARKAETLTENTQIQVTPFRAPEVILGLPTDESVDMWALGMVLASLYYGYYPFSGKTEYDTIRALVQTHKWLRLNTVEEFNKMTGETAQQTDKVFYLKQMLKHDAENDDDDHSAFIDLLRRMLQIDPQRRITPSQALQHDFITMKHLSGDDKVKYATAAKEGTIVTELSESQTRASQSDNPGKRSGIR</sequence>
<keyword evidence="3" id="KW-0547">Nucleotide-binding</keyword>
<dbReference type="SMART" id="SM00220">
    <property type="entry name" value="S_TKc"/>
    <property type="match status" value="1"/>
</dbReference>
<dbReference type="InterPro" id="IPR008271">
    <property type="entry name" value="Ser/Thr_kinase_AS"/>
</dbReference>
<dbReference type="PANTHER" id="PTHR24058:SF53">
    <property type="entry name" value="HOMEODOMAIN-INTERACTING PROTEIN KINASE 2"/>
    <property type="match status" value="1"/>
</dbReference>
<dbReference type="GO" id="GO:0005737">
    <property type="term" value="C:cytoplasm"/>
    <property type="evidence" value="ECO:0007669"/>
    <property type="project" value="TreeGrafter"/>
</dbReference>
<dbReference type="PANTHER" id="PTHR24058">
    <property type="entry name" value="DUAL SPECIFICITY PROTEIN KINASE"/>
    <property type="match status" value="1"/>
</dbReference>
<dbReference type="GO" id="GO:0046332">
    <property type="term" value="F:SMAD binding"/>
    <property type="evidence" value="ECO:0007669"/>
    <property type="project" value="TreeGrafter"/>
</dbReference>
<reference evidence="8" key="1">
    <citation type="submission" date="2025-08" db="UniProtKB">
        <authorList>
            <consortium name="Ensembl"/>
        </authorList>
    </citation>
    <scope>IDENTIFICATION</scope>
</reference>
<dbReference type="Proteomes" id="UP000261560">
    <property type="component" value="Unplaced"/>
</dbReference>
<evidence type="ECO:0000256" key="6">
    <source>
        <dbReference type="SAM" id="MobiDB-lite"/>
    </source>
</evidence>
<dbReference type="PROSITE" id="PS50011">
    <property type="entry name" value="PROTEIN_KINASE_DOM"/>
    <property type="match status" value="1"/>
</dbReference>
<keyword evidence="5" id="KW-0067">ATP-binding</keyword>
<evidence type="ECO:0000256" key="3">
    <source>
        <dbReference type="ARBA" id="ARBA00022741"/>
    </source>
</evidence>
<accession>A0A3B3D628</accession>
<dbReference type="GO" id="GO:0004674">
    <property type="term" value="F:protein serine/threonine kinase activity"/>
    <property type="evidence" value="ECO:0007669"/>
    <property type="project" value="UniProtKB-KW"/>
</dbReference>